<dbReference type="EMBL" id="CP002338">
    <property type="protein sequence ID" value="ADQ58022.1"/>
    <property type="molecule type" value="Genomic_DNA"/>
</dbReference>
<protein>
    <submittedName>
        <fullName evidence="2">Fructokinase</fullName>
    </submittedName>
</protein>
<dbReference type="InterPro" id="IPR000600">
    <property type="entry name" value="ROK"/>
</dbReference>
<evidence type="ECO:0000256" key="1">
    <source>
        <dbReference type="ARBA" id="ARBA00006479"/>
    </source>
</evidence>
<evidence type="ECO:0000313" key="2">
    <source>
        <dbReference type="EMBL" id="ADQ58022.1"/>
    </source>
</evidence>
<accession>E4SJ74</accession>
<name>E4SJ74_LACAR</name>
<dbReference type="KEGG" id="lam:LA2_00095"/>
<sequence>MAAGPSLESRTGIPGEKLSRDNKVFTYSAYYIAQMFYNINMVARPDVMIFGGSVLNEDDLVKVSKFLENLTTIM</sequence>
<gene>
    <name evidence="2" type="ordered locus">LA2_00095</name>
</gene>
<reference evidence="2 3" key="1">
    <citation type="journal article" date="2011" name="J. Bacteriol.">
        <title>Genome sequence of Lactobacillus amylovorus GRL1112.</title>
        <authorList>
            <person name="Kant R."/>
            <person name="Paulin L."/>
            <person name="Alatalo E."/>
            <person name="de Vos W.M."/>
            <person name="Palva A."/>
        </authorList>
    </citation>
    <scope>NUCLEOTIDE SEQUENCE [LARGE SCALE GENOMIC DNA]</scope>
    <source>
        <strain evidence="2 3">GRL 1112</strain>
    </source>
</reference>
<dbReference type="Gene3D" id="3.30.420.40">
    <property type="match status" value="1"/>
</dbReference>
<proteinExistence type="inferred from homology"/>
<dbReference type="SUPFAM" id="SSF53067">
    <property type="entry name" value="Actin-like ATPase domain"/>
    <property type="match status" value="1"/>
</dbReference>
<comment type="similarity">
    <text evidence="1">Belongs to the ROK (NagC/XylR) family.</text>
</comment>
<evidence type="ECO:0000313" key="3">
    <source>
        <dbReference type="Proteomes" id="UP000007033"/>
    </source>
</evidence>
<dbReference type="AlphaFoldDB" id="E4SJ74"/>
<dbReference type="Proteomes" id="UP000007033">
    <property type="component" value="Chromosome"/>
</dbReference>
<organism evidence="2 3">
    <name type="scientific">Lactobacillus amylovorus (strain GRL 1112)</name>
    <dbReference type="NCBI Taxonomy" id="695560"/>
    <lineage>
        <taxon>Bacteria</taxon>
        <taxon>Bacillati</taxon>
        <taxon>Bacillota</taxon>
        <taxon>Bacilli</taxon>
        <taxon>Lactobacillales</taxon>
        <taxon>Lactobacillaceae</taxon>
        <taxon>Lactobacillus</taxon>
    </lineage>
</organism>
<dbReference type="Pfam" id="PF00480">
    <property type="entry name" value="ROK"/>
    <property type="match status" value="1"/>
</dbReference>
<dbReference type="HOGENOM" id="CLU_2683064_0_0_9"/>
<dbReference type="PATRIC" id="fig|695560.3.peg.19"/>
<dbReference type="InterPro" id="IPR043129">
    <property type="entry name" value="ATPase_NBD"/>
</dbReference>